<feature type="region of interest" description="Disordered" evidence="6">
    <location>
        <begin position="210"/>
        <end position="260"/>
    </location>
</feature>
<dbReference type="PROSITE" id="PS50188">
    <property type="entry name" value="B302_SPRY"/>
    <property type="match status" value="1"/>
</dbReference>
<dbReference type="InterPro" id="IPR001870">
    <property type="entry name" value="B30.2/SPRY"/>
</dbReference>
<feature type="domain" description="B30.2/SPRY" evidence="7">
    <location>
        <begin position="305"/>
        <end position="534"/>
    </location>
</feature>
<dbReference type="OrthoDB" id="10266026at2759"/>
<dbReference type="PANTHER" id="PTHR10598">
    <property type="entry name" value="SET1/ASH2 HISTONE METHYLTRANSFERASE COMPLEX SUBUNIT ASH2"/>
    <property type="match status" value="1"/>
</dbReference>
<keyword evidence="2" id="KW-0479">Metal-binding</keyword>
<dbReference type="GO" id="GO:0048188">
    <property type="term" value="C:Set1C/COMPASS complex"/>
    <property type="evidence" value="ECO:0007669"/>
    <property type="project" value="InterPro"/>
</dbReference>
<dbReference type="EMBL" id="CAJNOC010000147">
    <property type="protein sequence ID" value="CAF0719420.1"/>
    <property type="molecule type" value="Genomic_DNA"/>
</dbReference>
<dbReference type="GO" id="GO:0000976">
    <property type="term" value="F:transcription cis-regulatory region binding"/>
    <property type="evidence" value="ECO:0007669"/>
    <property type="project" value="TreeGrafter"/>
</dbReference>
<accession>A0A813MEN0</accession>
<dbReference type="CDD" id="cd12872">
    <property type="entry name" value="SPRY_Ash2"/>
    <property type="match status" value="1"/>
</dbReference>
<dbReference type="SMART" id="SM00449">
    <property type="entry name" value="SPRY"/>
    <property type="match status" value="1"/>
</dbReference>
<protein>
    <recommendedName>
        <fullName evidence="7">B30.2/SPRY domain-containing protein</fullName>
    </recommendedName>
</protein>
<comment type="caution">
    <text evidence="8">The sequence shown here is derived from an EMBL/GenBank/DDBJ whole genome shotgun (WGS) entry which is preliminary data.</text>
</comment>
<name>A0A813MEN0_9BILA</name>
<dbReference type="Pfam" id="PF00622">
    <property type="entry name" value="SPRY"/>
    <property type="match status" value="1"/>
</dbReference>
<evidence type="ECO:0000256" key="4">
    <source>
        <dbReference type="ARBA" id="ARBA00022833"/>
    </source>
</evidence>
<reference evidence="8" key="1">
    <citation type="submission" date="2021-02" db="EMBL/GenBank/DDBJ databases">
        <authorList>
            <person name="Nowell W R."/>
        </authorList>
    </citation>
    <scope>NUCLEOTIDE SEQUENCE</scope>
    <source>
        <strain evidence="8">Ploen Becks lab</strain>
    </source>
</reference>
<evidence type="ECO:0000256" key="1">
    <source>
        <dbReference type="ARBA" id="ARBA00004123"/>
    </source>
</evidence>
<keyword evidence="9" id="KW-1185">Reference proteome</keyword>
<dbReference type="Proteomes" id="UP000663879">
    <property type="component" value="Unassembled WGS sequence"/>
</dbReference>
<dbReference type="SUPFAM" id="SSF57903">
    <property type="entry name" value="FYVE/PHD zinc finger"/>
    <property type="match status" value="1"/>
</dbReference>
<dbReference type="PANTHER" id="PTHR10598:SF0">
    <property type="entry name" value="SET1_ASH2 HISTONE METHYLTRANSFERASE COMPLEX SUBUNIT ASH2"/>
    <property type="match status" value="1"/>
</dbReference>
<dbReference type="GO" id="GO:0008270">
    <property type="term" value="F:zinc ion binding"/>
    <property type="evidence" value="ECO:0007669"/>
    <property type="project" value="UniProtKB-KW"/>
</dbReference>
<keyword evidence="4" id="KW-0862">Zinc</keyword>
<dbReference type="InterPro" id="IPR019786">
    <property type="entry name" value="Zinc_finger_PHD-type_CS"/>
</dbReference>
<dbReference type="InterPro" id="IPR013320">
    <property type="entry name" value="ConA-like_dom_sf"/>
</dbReference>
<evidence type="ECO:0000259" key="7">
    <source>
        <dbReference type="PROSITE" id="PS50188"/>
    </source>
</evidence>
<dbReference type="PROSITE" id="PS01359">
    <property type="entry name" value="ZF_PHD_1"/>
    <property type="match status" value="1"/>
</dbReference>
<dbReference type="InterPro" id="IPR003877">
    <property type="entry name" value="SPRY_dom"/>
</dbReference>
<dbReference type="Pfam" id="PF21257">
    <property type="entry name" value="PHD_ash2p_like"/>
    <property type="match status" value="1"/>
</dbReference>
<evidence type="ECO:0000313" key="8">
    <source>
        <dbReference type="EMBL" id="CAF0719420.1"/>
    </source>
</evidence>
<dbReference type="InterPro" id="IPR043136">
    <property type="entry name" value="B30.2/SPRY_sf"/>
</dbReference>
<evidence type="ECO:0000256" key="5">
    <source>
        <dbReference type="ARBA" id="ARBA00023242"/>
    </source>
</evidence>
<dbReference type="Gene3D" id="3.90.980.20">
    <property type="match status" value="1"/>
</dbReference>
<feature type="compositionally biased region" description="Polar residues" evidence="6">
    <location>
        <begin position="210"/>
        <end position="227"/>
    </location>
</feature>
<proteinExistence type="predicted"/>
<evidence type="ECO:0000256" key="6">
    <source>
        <dbReference type="SAM" id="MobiDB-lite"/>
    </source>
</evidence>
<evidence type="ECO:0000313" key="9">
    <source>
        <dbReference type="Proteomes" id="UP000663879"/>
    </source>
</evidence>
<evidence type="ECO:0000256" key="2">
    <source>
        <dbReference type="ARBA" id="ARBA00022723"/>
    </source>
</evidence>
<keyword evidence="3" id="KW-0863">Zinc-finger</keyword>
<dbReference type="InterPro" id="IPR037353">
    <property type="entry name" value="ASH2"/>
</dbReference>
<dbReference type="InterPro" id="IPR011011">
    <property type="entry name" value="Znf_FYVE_PHD"/>
</dbReference>
<dbReference type="Gene3D" id="2.60.120.920">
    <property type="match status" value="1"/>
</dbReference>
<gene>
    <name evidence="8" type="ORF">OXX778_LOCUS2041</name>
</gene>
<comment type="subcellular location">
    <subcellularLocation>
        <location evidence="1">Nucleus</location>
    </subcellularLocation>
</comment>
<evidence type="ECO:0000256" key="3">
    <source>
        <dbReference type="ARBA" id="ARBA00022771"/>
    </source>
</evidence>
<dbReference type="SUPFAM" id="SSF49899">
    <property type="entry name" value="Concanavalin A-like lectins/glucanases"/>
    <property type="match status" value="1"/>
</dbReference>
<keyword evidence="5" id="KW-0539">Nucleus</keyword>
<feature type="compositionally biased region" description="Polar residues" evidence="6">
    <location>
        <begin position="236"/>
        <end position="253"/>
    </location>
</feature>
<dbReference type="InterPro" id="IPR053835">
    <property type="entry name" value="ASH2L-like_WH"/>
</dbReference>
<dbReference type="Pfam" id="PF21198">
    <property type="entry name" value="ASH2L-like_WH"/>
    <property type="match status" value="1"/>
</dbReference>
<sequence>MIDNICSNSNDSTTSSSNILSSSTNLAAPSSKSNDLNDQCYCLRSRNLDEIELQCCVCARWFHKSCIEIDTGPLVRFTVNYQFFCKNCGQNRQESFSKKQASFHQLCVTALANLVYDNRPDKSFFSRERDIIPFIDKQWDALTSAPRRVKSTWHATVSRALGREDVFLTKLENAENYYSLRDTMFERIGPYNENFKSFATSSSSKHALGESTSFVNNSQNGSNSISKRGSKRKVNETSNPNFGTSSSLNQLGNSKKRGGANDLSRLEKMIPTCFPLDHPFNKDSYRYHLVEPDPNSPLRQKFEETELWAGKPLPGHLYRLFIENKCSLALHDRAPQLKLSDDRTCVTGEKGYSMVRATHGVSHGSWYFEVTIKEKPSNSALRIGWAQKLANLQAPCGYDKFSYSWRSRKGTRFHDSIGKSYSRLVEPGTGGFTQGDVLGFYINLPLLDKNQLIPKSCKDMTLVKFKNHLYYEEKDNFTADEKKLKPLKGSSIEFFKNGVSQGVAYTDIFKGTYYPAISIYKSASAVINFGPDFKYPISEKKYKPMSEAEFETYVENSLSDLIYHVTHHNTLEV</sequence>
<dbReference type="InterPro" id="IPR049455">
    <property type="entry name" value="ASH2-like_PHD"/>
</dbReference>
<dbReference type="AlphaFoldDB" id="A0A813MEN0"/>
<organism evidence="8 9">
    <name type="scientific">Brachionus calyciflorus</name>
    <dbReference type="NCBI Taxonomy" id="104777"/>
    <lineage>
        <taxon>Eukaryota</taxon>
        <taxon>Metazoa</taxon>
        <taxon>Spiralia</taxon>
        <taxon>Gnathifera</taxon>
        <taxon>Rotifera</taxon>
        <taxon>Eurotatoria</taxon>
        <taxon>Monogononta</taxon>
        <taxon>Pseudotrocha</taxon>
        <taxon>Ploima</taxon>
        <taxon>Brachionidae</taxon>
        <taxon>Brachionus</taxon>
    </lineage>
</organism>